<gene>
    <name evidence="5" type="ORF">J4H91_00455</name>
</gene>
<dbReference type="AlphaFoldDB" id="A0A939LTG0"/>
<comment type="caution">
    <text evidence="5">The sequence shown here is derived from an EMBL/GenBank/DDBJ whole genome shotgun (WGS) entry which is preliminary data.</text>
</comment>
<dbReference type="Gene3D" id="2.40.50.220">
    <property type="entry name" value="EutN/Ccml"/>
    <property type="match status" value="1"/>
</dbReference>
<accession>A0A939LTG0</accession>
<evidence type="ECO:0000256" key="4">
    <source>
        <dbReference type="SAM" id="MobiDB-lite"/>
    </source>
</evidence>
<dbReference type="InterPro" id="IPR036677">
    <property type="entry name" value="EutN_CcmL_sf"/>
</dbReference>
<protein>
    <recommendedName>
        <fullName evidence="7">Ethanolamine utilization protein EutN</fullName>
    </recommendedName>
</protein>
<dbReference type="SUPFAM" id="SSF159133">
    <property type="entry name" value="EutN/CcmL-like"/>
    <property type="match status" value="1"/>
</dbReference>
<dbReference type="PANTHER" id="PTHR36539">
    <property type="entry name" value="ETHANOLAMINE UTILIZATION PROTEIN EUTN"/>
    <property type="match status" value="1"/>
</dbReference>
<reference evidence="5" key="1">
    <citation type="submission" date="2021-03" db="EMBL/GenBank/DDBJ databases">
        <title>Leucobacter chromiisoli sp. nov., isolated from chromium-containing soil of chemical plant.</title>
        <authorList>
            <person name="Xu Z."/>
        </authorList>
    </citation>
    <scope>NUCLEOTIDE SEQUENCE</scope>
    <source>
        <strain evidence="5">A2</strain>
    </source>
</reference>
<dbReference type="PROSITE" id="PS51932">
    <property type="entry name" value="BMV"/>
    <property type="match status" value="1"/>
</dbReference>
<proteinExistence type="predicted"/>
<name>A0A939LTG0_9MICO</name>
<keyword evidence="3" id="KW-1283">Bacterial microcompartment</keyword>
<feature type="compositionally biased region" description="Polar residues" evidence="4">
    <location>
        <begin position="79"/>
        <end position="93"/>
    </location>
</feature>
<dbReference type="GO" id="GO:0031470">
    <property type="term" value="C:carboxysome"/>
    <property type="evidence" value="ECO:0007669"/>
    <property type="project" value="UniProtKB-SubCell"/>
</dbReference>
<comment type="subcellular location">
    <subcellularLocation>
        <location evidence="1">Carboxysome</location>
    </subcellularLocation>
</comment>
<keyword evidence="2" id="KW-1282">Carboxysome</keyword>
<dbReference type="PANTHER" id="PTHR36539:SF2">
    <property type="entry name" value="ETHANOLAMINE UTILIZATION PROTEIN"/>
    <property type="match status" value="1"/>
</dbReference>
<evidence type="ECO:0000256" key="3">
    <source>
        <dbReference type="ARBA" id="ARBA00024446"/>
    </source>
</evidence>
<dbReference type="RefSeq" id="WP_208044279.1">
    <property type="nucleotide sequence ID" value="NZ_JAGDYL010000001.1"/>
</dbReference>
<dbReference type="Pfam" id="PF03319">
    <property type="entry name" value="EutN_CcmL"/>
    <property type="match status" value="1"/>
</dbReference>
<evidence type="ECO:0000313" key="5">
    <source>
        <dbReference type="EMBL" id="MBO1803791.1"/>
    </source>
</evidence>
<organism evidence="5 6">
    <name type="scientific">Leucobacter ruminantium</name>
    <dbReference type="NCBI Taxonomy" id="1289170"/>
    <lineage>
        <taxon>Bacteria</taxon>
        <taxon>Bacillati</taxon>
        <taxon>Actinomycetota</taxon>
        <taxon>Actinomycetes</taxon>
        <taxon>Micrococcales</taxon>
        <taxon>Microbacteriaceae</taxon>
        <taxon>Leucobacter</taxon>
    </lineage>
</organism>
<evidence type="ECO:0008006" key="7">
    <source>
        <dbReference type="Google" id="ProtNLM"/>
    </source>
</evidence>
<dbReference type="Proteomes" id="UP000664398">
    <property type="component" value="Unassembled WGS sequence"/>
</dbReference>
<dbReference type="EMBL" id="JAGDYL010000001">
    <property type="protein sequence ID" value="MBO1803791.1"/>
    <property type="molecule type" value="Genomic_DNA"/>
</dbReference>
<evidence type="ECO:0000313" key="6">
    <source>
        <dbReference type="Proteomes" id="UP000664398"/>
    </source>
</evidence>
<evidence type="ECO:0000256" key="2">
    <source>
        <dbReference type="ARBA" id="ARBA00023669"/>
    </source>
</evidence>
<dbReference type="InterPro" id="IPR004992">
    <property type="entry name" value="EutN_CcmL"/>
</dbReference>
<keyword evidence="6" id="KW-1185">Reference proteome</keyword>
<sequence>MITATVLGPIWATKRIDDLPGGALLELEEVGTGRRLVALDQLGSGPGDTVLVTEGAGVAGHFPGRAPLDALVVGVVDETTGSSTGQHARPTTTNRKETENEQ</sequence>
<evidence type="ECO:0000256" key="1">
    <source>
        <dbReference type="ARBA" id="ARBA00023587"/>
    </source>
</evidence>
<feature type="region of interest" description="Disordered" evidence="4">
    <location>
        <begin position="77"/>
        <end position="102"/>
    </location>
</feature>